<evidence type="ECO:0000259" key="3">
    <source>
        <dbReference type="Pfam" id="PF08279"/>
    </source>
</evidence>
<dbReference type="InterPro" id="IPR013196">
    <property type="entry name" value="HTH_11"/>
</dbReference>
<organism evidence="4 5">
    <name type="scientific">Clostridium saudiense</name>
    <dbReference type="NCBI Taxonomy" id="1414720"/>
    <lineage>
        <taxon>Bacteria</taxon>
        <taxon>Bacillati</taxon>
        <taxon>Bacillota</taxon>
        <taxon>Clostridia</taxon>
        <taxon>Eubacteriales</taxon>
        <taxon>Clostridiaceae</taxon>
        <taxon>Clostridium</taxon>
    </lineage>
</organism>
<dbReference type="InterPro" id="IPR036390">
    <property type="entry name" value="WH_DNA-bd_sf"/>
</dbReference>
<evidence type="ECO:0000256" key="2">
    <source>
        <dbReference type="ARBA" id="ARBA00023163"/>
    </source>
</evidence>
<sequence>MIILTKRQIKITNFLENKLEWTTIENIAKAFDVSERTIRNDLDSIGLFLQENNIELERKPRLGVKINLKRNQNINNILKECTNKLYTADDRVIMIAIILLIRSSTTIEKLSDYIQVSKNTLVNDLKASEEILKSLGVEVTKKSYY</sequence>
<accession>A0ABS2FJS6</accession>
<keyword evidence="5" id="KW-1185">Reference proteome</keyword>
<keyword evidence="2" id="KW-0804">Transcription</keyword>
<dbReference type="PANTHER" id="PTHR30185:SF18">
    <property type="entry name" value="TRANSCRIPTIONAL REGULATOR MTLR"/>
    <property type="match status" value="1"/>
</dbReference>
<dbReference type="InterPro" id="IPR036388">
    <property type="entry name" value="WH-like_DNA-bd_sf"/>
</dbReference>
<proteinExistence type="predicted"/>
<reference evidence="4 5" key="1">
    <citation type="journal article" date="2021" name="Sci. Rep.">
        <title>The distribution of antibiotic resistance genes in chicken gut microbiota commensals.</title>
        <authorList>
            <person name="Juricova H."/>
            <person name="Matiasovicova J."/>
            <person name="Kubasova T."/>
            <person name="Cejkova D."/>
            <person name="Rychlik I."/>
        </authorList>
    </citation>
    <scope>NUCLEOTIDE SEQUENCE [LARGE SCALE GENOMIC DNA]</scope>
    <source>
        <strain evidence="4 5">An435</strain>
    </source>
</reference>
<evidence type="ECO:0000313" key="4">
    <source>
        <dbReference type="EMBL" id="MBM6820482.1"/>
    </source>
</evidence>
<dbReference type="InterPro" id="IPR050661">
    <property type="entry name" value="BglG_antiterminators"/>
</dbReference>
<evidence type="ECO:0000256" key="1">
    <source>
        <dbReference type="ARBA" id="ARBA00023015"/>
    </source>
</evidence>
<gene>
    <name evidence="4" type="ORF">H6A19_14270</name>
</gene>
<feature type="domain" description="Helix-turn-helix type 11" evidence="3">
    <location>
        <begin position="7"/>
        <end position="59"/>
    </location>
</feature>
<dbReference type="RefSeq" id="WP_204572584.1">
    <property type="nucleotide sequence ID" value="NZ_JACJLL010000119.1"/>
</dbReference>
<dbReference type="EMBL" id="JACJLL010000119">
    <property type="protein sequence ID" value="MBM6820482.1"/>
    <property type="molecule type" value="Genomic_DNA"/>
</dbReference>
<evidence type="ECO:0000313" key="5">
    <source>
        <dbReference type="Proteomes" id="UP000767334"/>
    </source>
</evidence>
<dbReference type="Pfam" id="PF08279">
    <property type="entry name" value="HTH_11"/>
    <property type="match status" value="1"/>
</dbReference>
<name>A0ABS2FJS6_9CLOT</name>
<comment type="caution">
    <text evidence="4">The sequence shown here is derived from an EMBL/GenBank/DDBJ whole genome shotgun (WGS) entry which is preliminary data.</text>
</comment>
<protein>
    <submittedName>
        <fullName evidence="4">HTH domain-containing protein</fullName>
    </submittedName>
</protein>
<keyword evidence="1" id="KW-0805">Transcription regulation</keyword>
<dbReference type="SUPFAM" id="SSF46785">
    <property type="entry name" value="Winged helix' DNA-binding domain"/>
    <property type="match status" value="1"/>
</dbReference>
<dbReference type="PANTHER" id="PTHR30185">
    <property type="entry name" value="CRYPTIC BETA-GLUCOSIDE BGL OPERON ANTITERMINATOR"/>
    <property type="match status" value="1"/>
</dbReference>
<dbReference type="Gene3D" id="1.10.10.10">
    <property type="entry name" value="Winged helix-like DNA-binding domain superfamily/Winged helix DNA-binding domain"/>
    <property type="match status" value="1"/>
</dbReference>
<dbReference type="Proteomes" id="UP000767334">
    <property type="component" value="Unassembled WGS sequence"/>
</dbReference>